<dbReference type="SUPFAM" id="SSF52540">
    <property type="entry name" value="P-loop containing nucleoside triphosphate hydrolases"/>
    <property type="match status" value="1"/>
</dbReference>
<dbReference type="InterPro" id="IPR027417">
    <property type="entry name" value="P-loop_NTPase"/>
</dbReference>
<dbReference type="InterPro" id="IPR014001">
    <property type="entry name" value="Helicase_ATP-bd"/>
</dbReference>
<dbReference type="PROSITE" id="PS51192">
    <property type="entry name" value="HELICASE_ATP_BIND_1"/>
    <property type="match status" value="1"/>
</dbReference>
<dbReference type="InterPro" id="IPR011545">
    <property type="entry name" value="DEAD/DEAH_box_helicase_dom"/>
</dbReference>
<gene>
    <name evidence="2" type="ORF">C7B43_10990</name>
</gene>
<organism evidence="2 3">
    <name type="scientific">Sulfobacillus benefaciens</name>
    <dbReference type="NCBI Taxonomy" id="453960"/>
    <lineage>
        <taxon>Bacteria</taxon>
        <taxon>Bacillati</taxon>
        <taxon>Bacillota</taxon>
        <taxon>Clostridia</taxon>
        <taxon>Eubacteriales</taxon>
        <taxon>Clostridiales Family XVII. Incertae Sedis</taxon>
        <taxon>Sulfobacillus</taxon>
    </lineage>
</organism>
<dbReference type="Proteomes" id="UP000242699">
    <property type="component" value="Unassembled WGS sequence"/>
</dbReference>
<dbReference type="GO" id="GO:0005524">
    <property type="term" value="F:ATP binding"/>
    <property type="evidence" value="ECO:0007669"/>
    <property type="project" value="InterPro"/>
</dbReference>
<evidence type="ECO:0000313" key="2">
    <source>
        <dbReference type="EMBL" id="PSR27902.1"/>
    </source>
</evidence>
<sequence>MIYVVPTKALANDLMVRLSGPLSHLGIRLGNRHGDRDDVRHRSHPPQILLTTPESLDVLLFNHEQSIRSVNAIVVDEVHILNNTQRGLHLSILLRRLQEQSLNPIQVVALSATLANLEPAVRDVSRTPAERVSALHRRQSVRAIKNHRAFKRSCSAASKNCIACSLVGGTISGDVTRASFTRSTGLNGIRPHFTASSRELCATTSV</sequence>
<dbReference type="Pfam" id="PF00270">
    <property type="entry name" value="DEAD"/>
    <property type="match status" value="1"/>
</dbReference>
<dbReference type="InterPro" id="IPR052511">
    <property type="entry name" value="ATP-dep_Helicase"/>
</dbReference>
<proteinExistence type="predicted"/>
<dbReference type="EMBL" id="PXYT01000023">
    <property type="protein sequence ID" value="PSR27902.1"/>
    <property type="molecule type" value="Genomic_DNA"/>
</dbReference>
<protein>
    <recommendedName>
        <fullName evidence="1">Helicase ATP-binding domain-containing protein</fullName>
    </recommendedName>
</protein>
<dbReference type="PANTHER" id="PTHR47962">
    <property type="entry name" value="ATP-DEPENDENT HELICASE LHR-RELATED-RELATED"/>
    <property type="match status" value="1"/>
</dbReference>
<dbReference type="AlphaFoldDB" id="A0A2T2X0A3"/>
<dbReference type="Gene3D" id="3.40.50.300">
    <property type="entry name" value="P-loop containing nucleotide triphosphate hydrolases"/>
    <property type="match status" value="1"/>
</dbReference>
<dbReference type="GO" id="GO:0016887">
    <property type="term" value="F:ATP hydrolysis activity"/>
    <property type="evidence" value="ECO:0007669"/>
    <property type="project" value="TreeGrafter"/>
</dbReference>
<reference evidence="2 3" key="1">
    <citation type="journal article" date="2014" name="BMC Genomics">
        <title>Comparison of environmental and isolate Sulfobacillus genomes reveals diverse carbon, sulfur, nitrogen, and hydrogen metabolisms.</title>
        <authorList>
            <person name="Justice N.B."/>
            <person name="Norman A."/>
            <person name="Brown C.T."/>
            <person name="Singh A."/>
            <person name="Thomas B.C."/>
            <person name="Banfield J.F."/>
        </authorList>
    </citation>
    <scope>NUCLEOTIDE SEQUENCE [LARGE SCALE GENOMIC DNA]</scope>
    <source>
        <strain evidence="2">AMDSBA1</strain>
    </source>
</reference>
<dbReference type="PANTHER" id="PTHR47962:SF5">
    <property type="entry name" value="ATP-DEPENDENT HELICASE LHR-RELATED"/>
    <property type="match status" value="1"/>
</dbReference>
<evidence type="ECO:0000313" key="3">
    <source>
        <dbReference type="Proteomes" id="UP000242699"/>
    </source>
</evidence>
<comment type="caution">
    <text evidence="2">The sequence shown here is derived from an EMBL/GenBank/DDBJ whole genome shotgun (WGS) entry which is preliminary data.</text>
</comment>
<accession>A0A2T2X0A3</accession>
<name>A0A2T2X0A3_9FIRM</name>
<evidence type="ECO:0000259" key="1">
    <source>
        <dbReference type="PROSITE" id="PS51192"/>
    </source>
</evidence>
<dbReference type="GO" id="GO:0003677">
    <property type="term" value="F:DNA binding"/>
    <property type="evidence" value="ECO:0007669"/>
    <property type="project" value="TreeGrafter"/>
</dbReference>
<feature type="domain" description="Helicase ATP-binding" evidence="1">
    <location>
        <begin position="1"/>
        <end position="116"/>
    </location>
</feature>